<dbReference type="OrthoDB" id="9834086at2"/>
<accession>A0A3S9SKI9</accession>
<evidence type="ECO:0000256" key="1">
    <source>
        <dbReference type="SAM" id="Phobius"/>
    </source>
</evidence>
<dbReference type="AlphaFoldDB" id="A0A3S9SKI9"/>
<gene>
    <name evidence="2" type="ORF">ELB75_08330</name>
</gene>
<sequence>MSYLVYLLNDQAPGQAKILDSFSDIARLLKEQFQLEACHDAEGNFICFAPPTNADRLPESEPDEDTAIFYSHNEQEGGSLWLKNPSESQLQLLLDIMLALNDGSYVLGDAGESYRVKEGAVVYAEPPVTETPSAWRSKALQFRYSWGLKITLIILFVLLQIILHRIGWL</sequence>
<dbReference type="RefSeq" id="WP_126983529.1">
    <property type="nucleotide sequence ID" value="NZ_CP034670.1"/>
</dbReference>
<reference evidence="2 3" key="1">
    <citation type="submission" date="2018-12" db="EMBL/GenBank/DDBJ databases">
        <title>Genome sequencing of Eikenella corrodens KCOM 3110 (= JS217).</title>
        <authorList>
            <person name="Koo J.-K."/>
            <person name="Park S.-N."/>
            <person name="Lim Y.K."/>
        </authorList>
    </citation>
    <scope>NUCLEOTIDE SEQUENCE [LARGE SCALE GENOMIC DNA]</scope>
    <source>
        <strain evidence="2 3">KCOM 3110</strain>
    </source>
</reference>
<keyword evidence="1" id="KW-0472">Membrane</keyword>
<dbReference type="Proteomes" id="UP000282435">
    <property type="component" value="Chromosome"/>
</dbReference>
<organism evidence="2 3">
    <name type="scientific">Eikenella corrodens</name>
    <dbReference type="NCBI Taxonomy" id="539"/>
    <lineage>
        <taxon>Bacteria</taxon>
        <taxon>Pseudomonadati</taxon>
        <taxon>Pseudomonadota</taxon>
        <taxon>Betaproteobacteria</taxon>
        <taxon>Neisseriales</taxon>
        <taxon>Neisseriaceae</taxon>
        <taxon>Eikenella</taxon>
    </lineage>
</organism>
<evidence type="ECO:0000313" key="3">
    <source>
        <dbReference type="Proteomes" id="UP000282435"/>
    </source>
</evidence>
<dbReference type="EMBL" id="CP034670">
    <property type="protein sequence ID" value="AZR60033.1"/>
    <property type="molecule type" value="Genomic_DNA"/>
</dbReference>
<proteinExistence type="predicted"/>
<name>A0A3S9SKI9_EIKCO</name>
<keyword evidence="1" id="KW-0812">Transmembrane</keyword>
<evidence type="ECO:0000313" key="2">
    <source>
        <dbReference type="EMBL" id="AZR60033.1"/>
    </source>
</evidence>
<protein>
    <submittedName>
        <fullName evidence="2">Uncharacterized protein</fullName>
    </submittedName>
</protein>
<feature type="transmembrane region" description="Helical" evidence="1">
    <location>
        <begin position="146"/>
        <end position="166"/>
    </location>
</feature>
<keyword evidence="1" id="KW-1133">Transmembrane helix</keyword>